<dbReference type="AlphaFoldDB" id="A0A2N9GP58"/>
<evidence type="ECO:0000313" key="1">
    <source>
        <dbReference type="EMBL" id="SPD01335.1"/>
    </source>
</evidence>
<gene>
    <name evidence="1" type="ORF">FSB_LOCUS29217</name>
</gene>
<protein>
    <submittedName>
        <fullName evidence="1">Uncharacterized protein</fullName>
    </submittedName>
</protein>
<organism evidence="1">
    <name type="scientific">Fagus sylvatica</name>
    <name type="common">Beechnut</name>
    <dbReference type="NCBI Taxonomy" id="28930"/>
    <lineage>
        <taxon>Eukaryota</taxon>
        <taxon>Viridiplantae</taxon>
        <taxon>Streptophyta</taxon>
        <taxon>Embryophyta</taxon>
        <taxon>Tracheophyta</taxon>
        <taxon>Spermatophyta</taxon>
        <taxon>Magnoliopsida</taxon>
        <taxon>eudicotyledons</taxon>
        <taxon>Gunneridae</taxon>
        <taxon>Pentapetalae</taxon>
        <taxon>rosids</taxon>
        <taxon>fabids</taxon>
        <taxon>Fagales</taxon>
        <taxon>Fagaceae</taxon>
        <taxon>Fagus</taxon>
    </lineage>
</organism>
<proteinExistence type="predicted"/>
<name>A0A2N9GP58_FAGSY</name>
<dbReference type="EMBL" id="OIVN01002186">
    <property type="protein sequence ID" value="SPD01335.1"/>
    <property type="molecule type" value="Genomic_DNA"/>
</dbReference>
<accession>A0A2N9GP58</accession>
<reference evidence="1" key="1">
    <citation type="submission" date="2018-02" db="EMBL/GenBank/DDBJ databases">
        <authorList>
            <person name="Cohen D.B."/>
            <person name="Kent A.D."/>
        </authorList>
    </citation>
    <scope>NUCLEOTIDE SEQUENCE</scope>
</reference>
<sequence>MLRRPPPVHRQTVPHRTASRCCCRRRSVMPRAHACCWFTGSAVQICDTVID</sequence>